<proteinExistence type="predicted"/>
<dbReference type="InterPro" id="IPR023591">
    <property type="entry name" value="Ribosomal_uS2_flav_dom_sf"/>
</dbReference>
<keyword evidence="2" id="KW-0689">Ribosomal protein</keyword>
<reference evidence="2" key="1">
    <citation type="submission" date="2017-07" db="EMBL/GenBank/DDBJ databases">
        <title>The complete mitochondrial genome of Vannella simplex (Amoebozoa, Discosea, Vannellida).</title>
        <authorList>
            <person name="Bondarenko N."/>
            <person name="Nassonova E."/>
            <person name="Mijanovic O."/>
            <person name="Glotova A."/>
            <person name="Kamyshatskaya O."/>
            <person name="Kudryavtsev A."/>
            <person name="Masharsky A."/>
            <person name="Polev D."/>
            <person name="Smirnov A."/>
        </authorList>
    </citation>
    <scope>NUCLEOTIDE SEQUENCE</scope>
</reference>
<dbReference type="AlphaFoldDB" id="A0A2I6SRY7"/>
<protein>
    <submittedName>
        <fullName evidence="2">Ribosomal protein S11</fullName>
    </submittedName>
</protein>
<geneLocation type="mitochondrion" evidence="2"/>
<feature type="transmembrane region" description="Helical" evidence="1">
    <location>
        <begin position="113"/>
        <end position="135"/>
    </location>
</feature>
<sequence>MKERSFLTTYYTLTYKMLVLNGLHLGGNIQNFDFSNSSVIYGIRTNNLIINLTISSFELLKSIKSFERFGRRRRRVFYVYDNLSSQSFFKKCFNYYNIHLVRFSTKHNIIRQLFWRTIFIIGKWFPGFLTNRFTYRAYHRRLRRRLRLNLYNVPIKNKFYFDKFPKRPSGGIVVNTKNSILNEFICLKIPLFYTGDVFLNNNNMLFYKIPSNSGTFEIGNFFLLYFFQVIY</sequence>
<dbReference type="EMBL" id="MF496657">
    <property type="protein sequence ID" value="AUO29175.1"/>
    <property type="molecule type" value="Genomic_DNA"/>
</dbReference>
<keyword evidence="1" id="KW-0472">Membrane</keyword>
<organism evidence="2">
    <name type="scientific">Vannella simplex</name>
    <dbReference type="NCBI Taxonomy" id="197532"/>
    <lineage>
        <taxon>Eukaryota</taxon>
        <taxon>Amoebozoa</taxon>
        <taxon>Discosea</taxon>
        <taxon>Flabellinia</taxon>
        <taxon>Vannellidae</taxon>
        <taxon>Vannella</taxon>
    </lineage>
</organism>
<keyword evidence="2" id="KW-0687">Ribonucleoprotein</keyword>
<evidence type="ECO:0000313" key="2">
    <source>
        <dbReference type="EMBL" id="AUO29175.1"/>
    </source>
</evidence>
<keyword evidence="1" id="KW-1133">Transmembrane helix</keyword>
<accession>A0A2I6SRY7</accession>
<keyword evidence="2" id="KW-0496">Mitochondrion</keyword>
<dbReference type="GO" id="GO:0005840">
    <property type="term" value="C:ribosome"/>
    <property type="evidence" value="ECO:0007669"/>
    <property type="project" value="UniProtKB-KW"/>
</dbReference>
<name>A0A2I6SRY7_9EUKA</name>
<gene>
    <name evidence="2" type="primary">rps11</name>
</gene>
<dbReference type="Gene3D" id="3.40.50.10490">
    <property type="entry name" value="Glucose-6-phosphate isomerase like protein, domain 1"/>
    <property type="match status" value="1"/>
</dbReference>
<keyword evidence="1" id="KW-0812">Transmembrane</keyword>
<evidence type="ECO:0000256" key="1">
    <source>
        <dbReference type="SAM" id="Phobius"/>
    </source>
</evidence>
<dbReference type="SUPFAM" id="SSF52313">
    <property type="entry name" value="Ribosomal protein S2"/>
    <property type="match status" value="1"/>
</dbReference>